<keyword evidence="6" id="KW-0378">Hydrolase</keyword>
<dbReference type="GO" id="GO:0006508">
    <property type="term" value="P:proteolysis"/>
    <property type="evidence" value="ECO:0007669"/>
    <property type="project" value="UniProtKB-KW"/>
</dbReference>
<dbReference type="PANTHER" id="PTHR37425">
    <property type="match status" value="1"/>
</dbReference>
<comment type="pathway">
    <text evidence="2">Cell wall biogenesis; cell wall polysaccharide biosynthesis.</text>
</comment>
<evidence type="ECO:0000256" key="3">
    <source>
        <dbReference type="ARBA" id="ARBA00022670"/>
    </source>
</evidence>
<keyword evidence="7" id="KW-0862">Zinc</keyword>
<dbReference type="GO" id="GO:0071555">
    <property type="term" value="P:cell wall organization"/>
    <property type="evidence" value="ECO:0007669"/>
    <property type="project" value="UniProtKB-KW"/>
</dbReference>
<sequence length="192" mass="21570">MKNQPSVLGGMGMPSRRRLLCGLGAALAVCVTRPALAVVREAQPDRRLHLHNVNTLETVDIAYFRDGRYQPDALQTLSRFLRDYRSGRVARMDPGLYDYLHDLQEAVRLDEAQPTRIISGYRSPETNRSKRSRDRSVARDSYHTRGQAFDVVLPDRDVMAVRAVAVKLERGGVGAYPRAGFLHLDVGPARAW</sequence>
<dbReference type="Pfam" id="PF05951">
    <property type="entry name" value="Peptidase_M15_2"/>
    <property type="match status" value="1"/>
</dbReference>
<dbReference type="InterPro" id="IPR010275">
    <property type="entry name" value="MepK"/>
</dbReference>
<protein>
    <recommendedName>
        <fullName evidence="11">Murein endopeptidase K</fullName>
    </recommendedName>
</protein>
<dbReference type="InterPro" id="IPR006311">
    <property type="entry name" value="TAT_signal"/>
</dbReference>
<comment type="similarity">
    <text evidence="10">Belongs to the peptidase M15 family.</text>
</comment>
<dbReference type="PROSITE" id="PS51318">
    <property type="entry name" value="TAT"/>
    <property type="match status" value="1"/>
</dbReference>
<dbReference type="GO" id="GO:0046872">
    <property type="term" value="F:metal ion binding"/>
    <property type="evidence" value="ECO:0007669"/>
    <property type="project" value="UniProtKB-KW"/>
</dbReference>
<comment type="cofactor">
    <cofactor evidence="1">
        <name>Zn(2+)</name>
        <dbReference type="ChEBI" id="CHEBI:29105"/>
    </cofactor>
</comment>
<dbReference type="SUPFAM" id="SSF55166">
    <property type="entry name" value="Hedgehog/DD-peptidase"/>
    <property type="match status" value="1"/>
</dbReference>
<proteinExistence type="inferred from homology"/>
<evidence type="ECO:0000256" key="4">
    <source>
        <dbReference type="ARBA" id="ARBA00022723"/>
    </source>
</evidence>
<keyword evidence="9" id="KW-0961">Cell wall biogenesis/degradation</keyword>
<evidence type="ECO:0000256" key="13">
    <source>
        <dbReference type="SAM" id="SignalP"/>
    </source>
</evidence>
<evidence type="ECO:0000313" key="15">
    <source>
        <dbReference type="Proteomes" id="UP000278222"/>
    </source>
</evidence>
<evidence type="ECO:0000256" key="6">
    <source>
        <dbReference type="ARBA" id="ARBA00022801"/>
    </source>
</evidence>
<organism evidence="14 15">
    <name type="scientific">Stella humosa</name>
    <dbReference type="NCBI Taxonomy" id="94"/>
    <lineage>
        <taxon>Bacteria</taxon>
        <taxon>Pseudomonadati</taxon>
        <taxon>Pseudomonadota</taxon>
        <taxon>Alphaproteobacteria</taxon>
        <taxon>Rhodospirillales</taxon>
        <taxon>Stellaceae</taxon>
        <taxon>Stella</taxon>
    </lineage>
</organism>
<dbReference type="Gene3D" id="3.30.1380.10">
    <property type="match status" value="1"/>
</dbReference>
<keyword evidence="4" id="KW-0479">Metal-binding</keyword>
<feature type="signal peptide" evidence="13">
    <location>
        <begin position="1"/>
        <end position="37"/>
    </location>
</feature>
<keyword evidence="8" id="KW-0482">Metalloprotease</keyword>
<feature type="region of interest" description="Disordered" evidence="12">
    <location>
        <begin position="118"/>
        <end position="141"/>
    </location>
</feature>
<dbReference type="Proteomes" id="UP000278222">
    <property type="component" value="Unassembled WGS sequence"/>
</dbReference>
<dbReference type="PANTHER" id="PTHR37425:SF1">
    <property type="entry name" value="OUTER MEMBRANE PROTEIN"/>
    <property type="match status" value="1"/>
</dbReference>
<evidence type="ECO:0000256" key="12">
    <source>
        <dbReference type="SAM" id="MobiDB-lite"/>
    </source>
</evidence>
<evidence type="ECO:0000256" key="10">
    <source>
        <dbReference type="ARBA" id="ARBA00093448"/>
    </source>
</evidence>
<dbReference type="AlphaFoldDB" id="A0A3N1M823"/>
<reference evidence="14 15" key="1">
    <citation type="submission" date="2018-11" db="EMBL/GenBank/DDBJ databases">
        <title>Genomic Encyclopedia of Type Strains, Phase IV (KMG-IV): sequencing the most valuable type-strain genomes for metagenomic binning, comparative biology and taxonomic classification.</title>
        <authorList>
            <person name="Goeker M."/>
        </authorList>
    </citation>
    <scope>NUCLEOTIDE SEQUENCE [LARGE SCALE GENOMIC DNA]</scope>
    <source>
        <strain evidence="14 15">DSM 5900</strain>
    </source>
</reference>
<dbReference type="EMBL" id="RJKX01000013">
    <property type="protein sequence ID" value="ROP99830.1"/>
    <property type="molecule type" value="Genomic_DNA"/>
</dbReference>
<dbReference type="InterPro" id="IPR009045">
    <property type="entry name" value="Zn_M74/Hedgehog-like"/>
</dbReference>
<evidence type="ECO:0000256" key="2">
    <source>
        <dbReference type="ARBA" id="ARBA00004776"/>
    </source>
</evidence>
<keyword evidence="15" id="KW-1185">Reference proteome</keyword>
<evidence type="ECO:0000256" key="11">
    <source>
        <dbReference type="ARBA" id="ARBA00093666"/>
    </source>
</evidence>
<evidence type="ECO:0000256" key="8">
    <source>
        <dbReference type="ARBA" id="ARBA00023049"/>
    </source>
</evidence>
<evidence type="ECO:0000256" key="9">
    <source>
        <dbReference type="ARBA" id="ARBA00023316"/>
    </source>
</evidence>
<feature type="chain" id="PRO_5018138897" description="Murein endopeptidase K" evidence="13">
    <location>
        <begin position="38"/>
        <end position="192"/>
    </location>
</feature>
<keyword evidence="3" id="KW-0645">Protease</keyword>
<keyword evidence="5 13" id="KW-0732">Signal</keyword>
<dbReference type="OrthoDB" id="9782994at2"/>
<evidence type="ECO:0000256" key="7">
    <source>
        <dbReference type="ARBA" id="ARBA00022833"/>
    </source>
</evidence>
<evidence type="ECO:0000256" key="5">
    <source>
        <dbReference type="ARBA" id="ARBA00022729"/>
    </source>
</evidence>
<evidence type="ECO:0000313" key="14">
    <source>
        <dbReference type="EMBL" id="ROP99830.1"/>
    </source>
</evidence>
<accession>A0A3N1M823</accession>
<name>A0A3N1M823_9PROT</name>
<gene>
    <name evidence="14" type="ORF">EDC65_1619</name>
</gene>
<comment type="caution">
    <text evidence="14">The sequence shown here is derived from an EMBL/GenBank/DDBJ whole genome shotgun (WGS) entry which is preliminary data.</text>
</comment>
<evidence type="ECO:0000256" key="1">
    <source>
        <dbReference type="ARBA" id="ARBA00001947"/>
    </source>
</evidence>
<dbReference type="GO" id="GO:0008237">
    <property type="term" value="F:metallopeptidase activity"/>
    <property type="evidence" value="ECO:0007669"/>
    <property type="project" value="UniProtKB-KW"/>
</dbReference>
<dbReference type="RefSeq" id="WP_123689175.1">
    <property type="nucleotide sequence ID" value="NZ_AP019700.1"/>
</dbReference>